<keyword evidence="13" id="KW-1185">Reference proteome</keyword>
<keyword evidence="7 10" id="KW-0256">Endoplasmic reticulum</keyword>
<dbReference type="OrthoDB" id="310030at2759"/>
<sequence>MRFVAAALLSLLGAAAASSVELPSTFEPPQVFKNANLVHVVSLEKNYVKESVNVLIENIASAPQEEYFIPFTADQMSRIGGIEVKDRKNPEAGPFTVEAVEFDPKSDQQYYRIRLPAPLPAGGQQTLGISYYFVKAYTPLPAFVTQDAPQFLSYSFSAYCPSVYVTSKQKTEVKVASTNVPDYTKLPSVDGDKPNPSKQGTKLVYGPFGEKPAGASEPVDVRFEFVKPVTHVSLLQRDVEVSHWGGNVAFEERYDLEHRGANLSTLFNRVKWAQQSYHNSPTHALKEMRFPLRAGSADAYYYDVIGNVSTSRFRSGKREALLEIKPRYPLFGGWQFPFTIGWNSDAKNFLHRTGTGYVLNVPFLEGPKQPEGLEYAKIKLRVLLPEGAQNVKFHTSIPSSSIISTEIGTHKSFLDTIGRTSLVITAQNLVDEFRDREIVVSYDYPLLASLRKPIVISSSVLGLFVLTWAVGLIDTQFANKK</sequence>
<protein>
    <recommendedName>
        <fullName evidence="10">Dolichyl-diphosphooligosaccharide--protein glycosyltransferase subunit 1</fullName>
    </recommendedName>
</protein>
<evidence type="ECO:0000256" key="9">
    <source>
        <dbReference type="ARBA" id="ARBA00023136"/>
    </source>
</evidence>
<dbReference type="eggNOG" id="KOG2291">
    <property type="taxonomic scope" value="Eukaryota"/>
</dbReference>
<evidence type="ECO:0000256" key="7">
    <source>
        <dbReference type="ARBA" id="ARBA00022824"/>
    </source>
</evidence>
<feature type="signal peptide" evidence="10">
    <location>
        <begin position="1"/>
        <end position="17"/>
    </location>
</feature>
<dbReference type="EMBL" id="ADBL01000878">
    <property type="status" value="NOT_ANNOTATED_CDS"/>
    <property type="molecule type" value="Genomic_DNA"/>
</dbReference>
<proteinExistence type="inferred from homology"/>
<evidence type="ECO:0000256" key="5">
    <source>
        <dbReference type="ARBA" id="ARBA00022692"/>
    </source>
</evidence>
<dbReference type="EMBL" id="GL876968">
    <property type="protein sequence ID" value="KLU84659.1"/>
    <property type="molecule type" value="Genomic_DNA"/>
</dbReference>
<reference evidence="11" key="1">
    <citation type="submission" date="2010-05" db="EMBL/GenBank/DDBJ databases">
        <title>The Genome Sequence of Magnaporthe poae strain ATCC 64411.</title>
        <authorList>
            <consortium name="The Broad Institute Genome Sequencing Platform"/>
            <consortium name="Broad Institute Genome Sequencing Center for Infectious Disease"/>
            <person name="Ma L.-J."/>
            <person name="Dead R."/>
            <person name="Young S."/>
            <person name="Zeng Q."/>
            <person name="Koehrsen M."/>
            <person name="Alvarado L."/>
            <person name="Berlin A."/>
            <person name="Chapman S.B."/>
            <person name="Chen Z."/>
            <person name="Freedman E."/>
            <person name="Gellesch M."/>
            <person name="Goldberg J."/>
            <person name="Griggs A."/>
            <person name="Gujja S."/>
            <person name="Heilman E.R."/>
            <person name="Heiman D."/>
            <person name="Hepburn T."/>
            <person name="Howarth C."/>
            <person name="Jen D."/>
            <person name="Larson L."/>
            <person name="Mehta T."/>
            <person name="Neiman D."/>
            <person name="Pearson M."/>
            <person name="Roberts A."/>
            <person name="Saif S."/>
            <person name="Shea T."/>
            <person name="Shenoy N."/>
            <person name="Sisk P."/>
            <person name="Stolte C."/>
            <person name="Sykes S."/>
            <person name="Walk T."/>
            <person name="White J."/>
            <person name="Yandava C."/>
            <person name="Haas B."/>
            <person name="Nusbaum C."/>
            <person name="Birren B."/>
        </authorList>
    </citation>
    <scope>NUCLEOTIDE SEQUENCE</scope>
    <source>
        <strain evidence="11">ATCC 64411</strain>
    </source>
</reference>
<evidence type="ECO:0000313" key="11">
    <source>
        <dbReference type="EMBL" id="KLU84659.1"/>
    </source>
</evidence>
<feature type="chain" id="PRO_5010893541" description="Dolichyl-diphosphooligosaccharide--protein glycosyltransferase subunit 1" evidence="10">
    <location>
        <begin position="18"/>
        <end position="481"/>
    </location>
</feature>
<reference evidence="13" key="2">
    <citation type="submission" date="2010-05" db="EMBL/GenBank/DDBJ databases">
        <title>The genome sequence of Magnaporthe poae strain ATCC 64411.</title>
        <authorList>
            <person name="Ma L.-J."/>
            <person name="Dead R."/>
            <person name="Young S."/>
            <person name="Zeng Q."/>
            <person name="Koehrsen M."/>
            <person name="Alvarado L."/>
            <person name="Berlin A."/>
            <person name="Chapman S.B."/>
            <person name="Chen Z."/>
            <person name="Freedman E."/>
            <person name="Gellesch M."/>
            <person name="Goldberg J."/>
            <person name="Griggs A."/>
            <person name="Gujja S."/>
            <person name="Heilman E.R."/>
            <person name="Heiman D."/>
            <person name="Hepburn T."/>
            <person name="Howarth C."/>
            <person name="Jen D."/>
            <person name="Larson L."/>
            <person name="Mehta T."/>
            <person name="Neiman D."/>
            <person name="Pearson M."/>
            <person name="Roberts A."/>
            <person name="Saif S."/>
            <person name="Shea T."/>
            <person name="Shenoy N."/>
            <person name="Sisk P."/>
            <person name="Stolte C."/>
            <person name="Sykes S."/>
            <person name="Walk T."/>
            <person name="White J."/>
            <person name="Yandava C."/>
            <person name="Haas B."/>
            <person name="Nusbaum C."/>
            <person name="Birren B."/>
        </authorList>
    </citation>
    <scope>NUCLEOTIDE SEQUENCE [LARGE SCALE GENOMIC DNA]</scope>
    <source>
        <strain evidence="13">ATCC 64411 / 73-15</strain>
    </source>
</reference>
<accession>A0A0C4DUQ7</accession>
<keyword evidence="5 10" id="KW-0812">Transmembrane</keyword>
<name>A0A0C4DUQ7_MAGP6</name>
<evidence type="ECO:0000256" key="1">
    <source>
        <dbReference type="ARBA" id="ARBA00002791"/>
    </source>
</evidence>
<keyword evidence="11" id="KW-0808">Transferase</keyword>
<dbReference type="GO" id="GO:0018279">
    <property type="term" value="P:protein N-linked glycosylation via asparagine"/>
    <property type="evidence" value="ECO:0007669"/>
    <property type="project" value="TreeGrafter"/>
</dbReference>
<dbReference type="PANTHER" id="PTHR21049:SF0">
    <property type="entry name" value="DOLICHYL-DIPHOSPHOOLIGOSACCHARIDE--PROTEIN GLYCOSYLTRANSFERASE SUBUNIT 1"/>
    <property type="match status" value="1"/>
</dbReference>
<reference evidence="12" key="4">
    <citation type="journal article" date="2015" name="G3 (Bethesda)">
        <title>Genome sequences of three phytopathogenic species of the Magnaporthaceae family of fungi.</title>
        <authorList>
            <person name="Okagaki L.H."/>
            <person name="Nunes C.C."/>
            <person name="Sailsbery J."/>
            <person name="Clay B."/>
            <person name="Brown D."/>
            <person name="John T."/>
            <person name="Oh Y."/>
            <person name="Young N."/>
            <person name="Fitzgerald M."/>
            <person name="Haas B.J."/>
            <person name="Zeng Q."/>
            <person name="Young S."/>
            <person name="Adiconis X."/>
            <person name="Fan L."/>
            <person name="Levin J.Z."/>
            <person name="Mitchell T.K."/>
            <person name="Okubara P.A."/>
            <person name="Farman M.L."/>
            <person name="Kohn L.M."/>
            <person name="Birren B."/>
            <person name="Ma L.-J."/>
            <person name="Dean R.A."/>
        </authorList>
    </citation>
    <scope>NUCLEOTIDE SEQUENCE</scope>
    <source>
        <strain evidence="12">ATCC 64411 / 73-15</strain>
    </source>
</reference>
<dbReference type="EnsemblFungi" id="MAPG_03699T0">
    <property type="protein sequence ID" value="MAPG_03699T0"/>
    <property type="gene ID" value="MAPG_03699"/>
</dbReference>
<evidence type="ECO:0000256" key="10">
    <source>
        <dbReference type="RuleBase" id="RU361143"/>
    </source>
</evidence>
<keyword evidence="6 10" id="KW-0732">Signal</keyword>
<evidence type="ECO:0000256" key="2">
    <source>
        <dbReference type="ARBA" id="ARBA00004115"/>
    </source>
</evidence>
<dbReference type="InterPro" id="IPR007676">
    <property type="entry name" value="Ribophorin_I"/>
</dbReference>
<organism evidence="12 13">
    <name type="scientific">Magnaporthiopsis poae (strain ATCC 64411 / 73-15)</name>
    <name type="common">Kentucky bluegrass fungus</name>
    <name type="synonym">Magnaporthe poae</name>
    <dbReference type="NCBI Taxonomy" id="644358"/>
    <lineage>
        <taxon>Eukaryota</taxon>
        <taxon>Fungi</taxon>
        <taxon>Dikarya</taxon>
        <taxon>Ascomycota</taxon>
        <taxon>Pezizomycotina</taxon>
        <taxon>Sordariomycetes</taxon>
        <taxon>Sordariomycetidae</taxon>
        <taxon>Magnaporthales</taxon>
        <taxon>Magnaporthaceae</taxon>
        <taxon>Magnaporthiopsis</taxon>
    </lineage>
</organism>
<comment type="pathway">
    <text evidence="3 10">Protein modification; protein glycosylation.</text>
</comment>
<comment type="function">
    <text evidence="1 10">Subunit of the oligosaccharyl transferase (OST) complex that catalyzes the initial transfer of a defined glycan (Glc(3)Man(9)GlcNAc(2) in eukaryotes) from the lipid carrier dolichol-pyrophosphate to an asparagine residue within an Asn-X-Ser/Thr consensus motif in nascent polypeptide chains, the first step in protein N-glycosylation. N-glycosylation occurs cotranslationally and the complex associates with the Sec61 complex at the channel-forming translocon complex that mediates protein translocation across the endoplasmic reticulum (ER). All subunits are required for a maximal enzyme activity.</text>
</comment>
<dbReference type="AlphaFoldDB" id="A0A0C4DUQ7"/>
<dbReference type="GO" id="GO:0016740">
    <property type="term" value="F:transferase activity"/>
    <property type="evidence" value="ECO:0007669"/>
    <property type="project" value="UniProtKB-KW"/>
</dbReference>
<dbReference type="OMA" id="RYEYARE"/>
<dbReference type="Pfam" id="PF04597">
    <property type="entry name" value="Ribophorin_I"/>
    <property type="match status" value="1"/>
</dbReference>
<feature type="transmembrane region" description="Helical" evidence="10">
    <location>
        <begin position="454"/>
        <end position="473"/>
    </location>
</feature>
<reference evidence="12" key="5">
    <citation type="submission" date="2015-06" db="UniProtKB">
        <authorList>
            <consortium name="EnsemblFungi"/>
        </authorList>
    </citation>
    <scope>IDENTIFICATION</scope>
    <source>
        <strain evidence="12">ATCC 64411</strain>
    </source>
</reference>
<dbReference type="VEuPathDB" id="FungiDB:MAPG_03699"/>
<evidence type="ECO:0000256" key="6">
    <source>
        <dbReference type="ARBA" id="ARBA00022729"/>
    </source>
</evidence>
<reference evidence="11" key="3">
    <citation type="submission" date="2011-03" db="EMBL/GenBank/DDBJ databases">
        <title>Annotation of Magnaporthe poae ATCC 64411.</title>
        <authorList>
            <person name="Ma L.-J."/>
            <person name="Dead R."/>
            <person name="Young S.K."/>
            <person name="Zeng Q."/>
            <person name="Gargeya S."/>
            <person name="Fitzgerald M."/>
            <person name="Haas B."/>
            <person name="Abouelleil A."/>
            <person name="Alvarado L."/>
            <person name="Arachchi H.M."/>
            <person name="Berlin A."/>
            <person name="Brown A."/>
            <person name="Chapman S.B."/>
            <person name="Chen Z."/>
            <person name="Dunbar C."/>
            <person name="Freedman E."/>
            <person name="Gearin G."/>
            <person name="Gellesch M."/>
            <person name="Goldberg J."/>
            <person name="Griggs A."/>
            <person name="Gujja S."/>
            <person name="Heiman D."/>
            <person name="Howarth C."/>
            <person name="Larson L."/>
            <person name="Lui A."/>
            <person name="MacDonald P.J.P."/>
            <person name="Mehta T."/>
            <person name="Montmayeur A."/>
            <person name="Murphy C."/>
            <person name="Neiman D."/>
            <person name="Pearson M."/>
            <person name="Priest M."/>
            <person name="Roberts A."/>
            <person name="Saif S."/>
            <person name="Shea T."/>
            <person name="Shenoy N."/>
            <person name="Sisk P."/>
            <person name="Stolte C."/>
            <person name="Sykes S."/>
            <person name="Yandava C."/>
            <person name="Wortman J."/>
            <person name="Nusbaum C."/>
            <person name="Birren B."/>
        </authorList>
    </citation>
    <scope>NUCLEOTIDE SEQUENCE</scope>
    <source>
        <strain evidence="11">ATCC 64411</strain>
    </source>
</reference>
<evidence type="ECO:0000256" key="8">
    <source>
        <dbReference type="ARBA" id="ARBA00022989"/>
    </source>
</evidence>
<comment type="subcellular location">
    <subcellularLocation>
        <location evidence="2 10">Endoplasmic reticulum membrane</location>
        <topology evidence="2 10">Single-pass type I membrane protein</topology>
    </subcellularLocation>
</comment>
<dbReference type="GO" id="GO:0008250">
    <property type="term" value="C:oligosaccharyltransferase complex"/>
    <property type="evidence" value="ECO:0007669"/>
    <property type="project" value="UniProtKB-UniRule"/>
</dbReference>
<comment type="similarity">
    <text evidence="4 10">Belongs to the OST1 family.</text>
</comment>
<keyword evidence="9 10" id="KW-0472">Membrane</keyword>
<keyword evidence="8 10" id="KW-1133">Transmembrane helix</keyword>
<evidence type="ECO:0000256" key="3">
    <source>
        <dbReference type="ARBA" id="ARBA00004922"/>
    </source>
</evidence>
<evidence type="ECO:0000313" key="12">
    <source>
        <dbReference type="EnsemblFungi" id="MAPG_03699T0"/>
    </source>
</evidence>
<dbReference type="UniPathway" id="UPA00378"/>
<evidence type="ECO:0000256" key="4">
    <source>
        <dbReference type="ARBA" id="ARBA00008905"/>
    </source>
</evidence>
<dbReference type="PANTHER" id="PTHR21049">
    <property type="entry name" value="RIBOPHORIN I"/>
    <property type="match status" value="1"/>
</dbReference>
<dbReference type="Proteomes" id="UP000011715">
    <property type="component" value="Unassembled WGS sequence"/>
</dbReference>
<dbReference type="STRING" id="644358.A0A0C4DUQ7"/>
<gene>
    <name evidence="11" type="ORF">MAPG_03699</name>
</gene>
<evidence type="ECO:0000313" key="13">
    <source>
        <dbReference type="Proteomes" id="UP000011715"/>
    </source>
</evidence>
<comment type="subunit">
    <text evidence="10">Component of the oligosaccharyltransferase (OST) complex.</text>
</comment>